<keyword evidence="4" id="KW-0460">Magnesium</keyword>
<dbReference type="PANTHER" id="PTHR46193">
    <property type="entry name" value="6-PHOSPHOGLUCONATE PHOSPHATASE"/>
    <property type="match status" value="1"/>
</dbReference>
<keyword evidence="7" id="KW-1185">Reference proteome</keyword>
<dbReference type="NCBIfam" id="TIGR01509">
    <property type="entry name" value="HAD-SF-IA-v3"/>
    <property type="match status" value="1"/>
</dbReference>
<protein>
    <submittedName>
        <fullName evidence="6">Beta-phosphoglucomutase</fullName>
        <ecNumber evidence="6">5.4.2.6</ecNumber>
    </submittedName>
</protein>
<evidence type="ECO:0000256" key="3">
    <source>
        <dbReference type="ARBA" id="ARBA00022723"/>
    </source>
</evidence>
<evidence type="ECO:0000256" key="1">
    <source>
        <dbReference type="ARBA" id="ARBA00001946"/>
    </source>
</evidence>
<dbReference type="Gene3D" id="1.10.150.240">
    <property type="entry name" value="Putative phosphatase, domain 2"/>
    <property type="match status" value="1"/>
</dbReference>
<evidence type="ECO:0000256" key="2">
    <source>
        <dbReference type="ARBA" id="ARBA00006171"/>
    </source>
</evidence>
<dbReference type="SUPFAM" id="SSF56784">
    <property type="entry name" value="HAD-like"/>
    <property type="match status" value="1"/>
</dbReference>
<dbReference type="InterPro" id="IPR051600">
    <property type="entry name" value="Beta-PGM-like"/>
</dbReference>
<name>A0ABT2EQ97_9BACT</name>
<organism evidence="6 7">
    <name type="scientific">Candidatus Fervidibacter sacchari</name>
    <dbReference type="NCBI Taxonomy" id="1448929"/>
    <lineage>
        <taxon>Bacteria</taxon>
        <taxon>Candidatus Fervidibacterota</taxon>
        <taxon>Candidatus Fervidibacter</taxon>
    </lineage>
</organism>
<proteinExistence type="inferred from homology"/>
<keyword evidence="3" id="KW-0479">Metal-binding</keyword>
<dbReference type="SFLD" id="SFLDS00003">
    <property type="entry name" value="Haloacid_Dehalogenase"/>
    <property type="match status" value="1"/>
</dbReference>
<dbReference type="EC" id="5.4.2.6" evidence="6"/>
<evidence type="ECO:0000256" key="4">
    <source>
        <dbReference type="ARBA" id="ARBA00022842"/>
    </source>
</evidence>
<dbReference type="InterPro" id="IPR041492">
    <property type="entry name" value="HAD_2"/>
</dbReference>
<dbReference type="Pfam" id="PF13419">
    <property type="entry name" value="HAD_2"/>
    <property type="match status" value="1"/>
</dbReference>
<dbReference type="EMBL" id="JANUCP010000004">
    <property type="protein sequence ID" value="MCS3920119.1"/>
    <property type="molecule type" value="Genomic_DNA"/>
</dbReference>
<sequence>MSRAALFDLDGVIVDSSQFHYESWVKLGEEVGFVMTPEFFRRTFGQRNDAIIKQLVPSATDEQIAEWGARKEALYRKVARGRLVPLPGATELIRGLKELGFKLAIASSTPRVNIEFAIEQLKMADLFDGFVGAEDVTRGKPDPEVFLKAAQKVSVLPEQCVVFEDAVAGVIAAKRGGMKCVAVTTTNPRTALEEAGADLVVDSLEEIAPAQVAALLEASKR</sequence>
<dbReference type="SFLD" id="SFLDG01135">
    <property type="entry name" value="C1.5.6:_HAD__Beta-PGM__Phospha"/>
    <property type="match status" value="1"/>
</dbReference>
<evidence type="ECO:0000256" key="5">
    <source>
        <dbReference type="ARBA" id="ARBA00023277"/>
    </source>
</evidence>
<dbReference type="RefSeq" id="WP_259097815.1">
    <property type="nucleotide sequence ID" value="NZ_CP130454.1"/>
</dbReference>
<gene>
    <name evidence="6" type="ORF">M2350_002536</name>
</gene>
<dbReference type="InterPro" id="IPR023198">
    <property type="entry name" value="PGP-like_dom2"/>
</dbReference>
<dbReference type="InterPro" id="IPR006439">
    <property type="entry name" value="HAD-SF_hydro_IA"/>
</dbReference>
<dbReference type="PANTHER" id="PTHR46193:SF18">
    <property type="entry name" value="HEXITOL PHOSPHATASE B"/>
    <property type="match status" value="1"/>
</dbReference>
<evidence type="ECO:0000313" key="6">
    <source>
        <dbReference type="EMBL" id="MCS3920119.1"/>
    </source>
</evidence>
<comment type="caution">
    <text evidence="6">The sequence shown here is derived from an EMBL/GenBank/DDBJ whole genome shotgun (WGS) entry which is preliminary data.</text>
</comment>
<evidence type="ECO:0000313" key="7">
    <source>
        <dbReference type="Proteomes" id="UP001204798"/>
    </source>
</evidence>
<dbReference type="InterPro" id="IPR036412">
    <property type="entry name" value="HAD-like_sf"/>
</dbReference>
<comment type="cofactor">
    <cofactor evidence="1">
        <name>Mg(2+)</name>
        <dbReference type="ChEBI" id="CHEBI:18420"/>
    </cofactor>
</comment>
<comment type="similarity">
    <text evidence="2">Belongs to the HAD-like hydrolase superfamily. CbbY/CbbZ/Gph/YieH family.</text>
</comment>
<keyword evidence="5" id="KW-0119">Carbohydrate metabolism</keyword>
<dbReference type="InterPro" id="IPR023214">
    <property type="entry name" value="HAD_sf"/>
</dbReference>
<dbReference type="GO" id="GO:0008801">
    <property type="term" value="F:beta-phosphoglucomutase activity"/>
    <property type="evidence" value="ECO:0007669"/>
    <property type="project" value="UniProtKB-EC"/>
</dbReference>
<dbReference type="Gene3D" id="3.40.50.1000">
    <property type="entry name" value="HAD superfamily/HAD-like"/>
    <property type="match status" value="1"/>
</dbReference>
<keyword evidence="6" id="KW-0413">Isomerase</keyword>
<dbReference type="SFLD" id="SFLDG01129">
    <property type="entry name" value="C1.5:_HAD__Beta-PGM__Phosphata"/>
    <property type="match status" value="1"/>
</dbReference>
<reference evidence="6 7" key="1">
    <citation type="submission" date="2022-08" db="EMBL/GenBank/DDBJ databases">
        <title>Bacterial and archaeal communities from various locations to study Microbial Dark Matter (Phase II).</title>
        <authorList>
            <person name="Stepanauskas R."/>
        </authorList>
    </citation>
    <scope>NUCLEOTIDE SEQUENCE [LARGE SCALE GENOMIC DNA]</scope>
    <source>
        <strain evidence="6 7">PD1</strain>
    </source>
</reference>
<dbReference type="Proteomes" id="UP001204798">
    <property type="component" value="Unassembled WGS sequence"/>
</dbReference>
<accession>A0ABT2EQ97</accession>